<evidence type="ECO:0000313" key="2">
    <source>
        <dbReference type="Proteomes" id="UP000265520"/>
    </source>
</evidence>
<accession>A0A392TR63</accession>
<protein>
    <submittedName>
        <fullName evidence="1">Uncharacterized protein</fullName>
    </submittedName>
</protein>
<proteinExistence type="predicted"/>
<dbReference type="EMBL" id="LXQA010640953">
    <property type="protein sequence ID" value="MCI63643.1"/>
    <property type="molecule type" value="Genomic_DNA"/>
</dbReference>
<name>A0A392TR63_9FABA</name>
<dbReference type="AlphaFoldDB" id="A0A392TR63"/>
<feature type="non-terminal residue" evidence="1">
    <location>
        <position position="1"/>
    </location>
</feature>
<organism evidence="1 2">
    <name type="scientific">Trifolium medium</name>
    <dbReference type="NCBI Taxonomy" id="97028"/>
    <lineage>
        <taxon>Eukaryota</taxon>
        <taxon>Viridiplantae</taxon>
        <taxon>Streptophyta</taxon>
        <taxon>Embryophyta</taxon>
        <taxon>Tracheophyta</taxon>
        <taxon>Spermatophyta</taxon>
        <taxon>Magnoliopsida</taxon>
        <taxon>eudicotyledons</taxon>
        <taxon>Gunneridae</taxon>
        <taxon>Pentapetalae</taxon>
        <taxon>rosids</taxon>
        <taxon>fabids</taxon>
        <taxon>Fabales</taxon>
        <taxon>Fabaceae</taxon>
        <taxon>Papilionoideae</taxon>
        <taxon>50 kb inversion clade</taxon>
        <taxon>NPAAA clade</taxon>
        <taxon>Hologalegina</taxon>
        <taxon>IRL clade</taxon>
        <taxon>Trifolieae</taxon>
        <taxon>Trifolium</taxon>
    </lineage>
</organism>
<comment type="caution">
    <text evidence="1">The sequence shown here is derived from an EMBL/GenBank/DDBJ whole genome shotgun (WGS) entry which is preliminary data.</text>
</comment>
<dbReference type="Proteomes" id="UP000265520">
    <property type="component" value="Unassembled WGS sequence"/>
</dbReference>
<sequence length="51" mass="5693">RLMKEEGITITGADIAHVPTEDKKRKRVVTSVSGKEKVEDVVEEKKKKVAT</sequence>
<evidence type="ECO:0000313" key="1">
    <source>
        <dbReference type="EMBL" id="MCI63643.1"/>
    </source>
</evidence>
<reference evidence="1 2" key="1">
    <citation type="journal article" date="2018" name="Front. Plant Sci.">
        <title>Red Clover (Trifolium pratense) and Zigzag Clover (T. medium) - A Picture of Genomic Similarities and Differences.</title>
        <authorList>
            <person name="Dluhosova J."/>
            <person name="Istvanek J."/>
            <person name="Nedelnik J."/>
            <person name="Repkova J."/>
        </authorList>
    </citation>
    <scope>NUCLEOTIDE SEQUENCE [LARGE SCALE GENOMIC DNA]</scope>
    <source>
        <strain evidence="2">cv. 10/8</strain>
        <tissue evidence="1">Leaf</tissue>
    </source>
</reference>
<keyword evidence="2" id="KW-1185">Reference proteome</keyword>